<dbReference type="GO" id="GO:0052621">
    <property type="term" value="F:diguanylate cyclase activity"/>
    <property type="evidence" value="ECO:0007669"/>
    <property type="project" value="TreeGrafter"/>
</dbReference>
<protein>
    <submittedName>
        <fullName evidence="2">Diguanylate cyclase (GGDEF) domain-containing protein</fullName>
    </submittedName>
</protein>
<sequence length="193" mass="22149">MIYHIILIGVLLLLIINNLKLRNRVNYYKTEAEKMYQRAIRDGMTGVYNYEYLVSKLRKNNTPYSLLMLDIDNFKEINDQYGHQVGDMVIKDIANKAESVIRKTDLVARYGGDEFIIALFNCSAKEAKVVGEKLHNKISQASLSIFDEEINFAVSIGCYTLDENSIKTEDALRRVDTALYQAKEKGKDCIVNY</sequence>
<dbReference type="FunFam" id="3.30.70.270:FF:000001">
    <property type="entry name" value="Diguanylate cyclase domain protein"/>
    <property type="match status" value="1"/>
</dbReference>
<dbReference type="InterPro" id="IPR050469">
    <property type="entry name" value="Diguanylate_Cyclase"/>
</dbReference>
<gene>
    <name evidence="2" type="ORF">SAMN06265827_12913</name>
</gene>
<evidence type="ECO:0000259" key="1">
    <source>
        <dbReference type="PROSITE" id="PS50887"/>
    </source>
</evidence>
<dbReference type="InterPro" id="IPR029787">
    <property type="entry name" value="Nucleotide_cyclase"/>
</dbReference>
<dbReference type="SUPFAM" id="SSF55073">
    <property type="entry name" value="Nucleotide cyclase"/>
    <property type="match status" value="1"/>
</dbReference>
<dbReference type="OrthoDB" id="9805474at2"/>
<dbReference type="InterPro" id="IPR000160">
    <property type="entry name" value="GGDEF_dom"/>
</dbReference>
<accession>A0A285I1X4</accession>
<evidence type="ECO:0000313" key="2">
    <source>
        <dbReference type="EMBL" id="SNY41959.1"/>
    </source>
</evidence>
<keyword evidence="3" id="KW-1185">Reference proteome</keyword>
<dbReference type="RefSeq" id="WP_097019076.1">
    <property type="nucleotide sequence ID" value="NZ_OBDZ01000029.1"/>
</dbReference>
<dbReference type="Gene3D" id="3.30.70.270">
    <property type="match status" value="1"/>
</dbReference>
<dbReference type="Pfam" id="PF00990">
    <property type="entry name" value="GGDEF"/>
    <property type="match status" value="1"/>
</dbReference>
<dbReference type="Proteomes" id="UP000219573">
    <property type="component" value="Unassembled WGS sequence"/>
</dbReference>
<proteinExistence type="predicted"/>
<organism evidence="2 3">
    <name type="scientific">Orenia metallireducens</name>
    <dbReference type="NCBI Taxonomy" id="1413210"/>
    <lineage>
        <taxon>Bacteria</taxon>
        <taxon>Bacillati</taxon>
        <taxon>Bacillota</taxon>
        <taxon>Clostridia</taxon>
        <taxon>Halanaerobiales</taxon>
        <taxon>Halobacteroidaceae</taxon>
        <taxon>Orenia</taxon>
    </lineage>
</organism>
<dbReference type="PROSITE" id="PS50887">
    <property type="entry name" value="GGDEF"/>
    <property type="match status" value="1"/>
</dbReference>
<dbReference type="AlphaFoldDB" id="A0A285I1X4"/>
<dbReference type="NCBIfam" id="TIGR00254">
    <property type="entry name" value="GGDEF"/>
    <property type="match status" value="1"/>
</dbReference>
<dbReference type="InterPro" id="IPR043128">
    <property type="entry name" value="Rev_trsase/Diguanyl_cyclase"/>
</dbReference>
<feature type="domain" description="GGDEF" evidence="1">
    <location>
        <begin position="62"/>
        <end position="193"/>
    </location>
</feature>
<reference evidence="3" key="1">
    <citation type="submission" date="2017-09" db="EMBL/GenBank/DDBJ databases">
        <authorList>
            <person name="Varghese N."/>
            <person name="Submissions S."/>
        </authorList>
    </citation>
    <scope>NUCLEOTIDE SEQUENCE [LARGE SCALE GENOMIC DNA]</scope>
    <source>
        <strain evidence="3">MSL47</strain>
    </source>
</reference>
<dbReference type="CDD" id="cd01949">
    <property type="entry name" value="GGDEF"/>
    <property type="match status" value="1"/>
</dbReference>
<dbReference type="EMBL" id="OBDZ01000029">
    <property type="protein sequence ID" value="SNY41959.1"/>
    <property type="molecule type" value="Genomic_DNA"/>
</dbReference>
<dbReference type="PANTHER" id="PTHR45138:SF9">
    <property type="entry name" value="DIGUANYLATE CYCLASE DGCM-RELATED"/>
    <property type="match status" value="1"/>
</dbReference>
<name>A0A285I1X4_9FIRM</name>
<evidence type="ECO:0000313" key="3">
    <source>
        <dbReference type="Proteomes" id="UP000219573"/>
    </source>
</evidence>
<dbReference type="PANTHER" id="PTHR45138">
    <property type="entry name" value="REGULATORY COMPONENTS OF SENSORY TRANSDUCTION SYSTEM"/>
    <property type="match status" value="1"/>
</dbReference>
<dbReference type="SMART" id="SM00267">
    <property type="entry name" value="GGDEF"/>
    <property type="match status" value="1"/>
</dbReference>